<evidence type="ECO:0000313" key="2">
    <source>
        <dbReference type="Proteomes" id="UP000309340"/>
    </source>
</evidence>
<dbReference type="Proteomes" id="UP000309340">
    <property type="component" value="Unassembled WGS sequence"/>
</dbReference>
<proteinExistence type="predicted"/>
<dbReference type="OrthoDB" id="3931520at2759"/>
<protein>
    <submittedName>
        <fullName evidence="1">Uncharacterized protein</fullName>
    </submittedName>
</protein>
<sequence length="217" mass="23746">MTGQERMIIRNAWAEEMRAELQDKLQTAITAYNTLKKQLDAIRTVLKLRVLRQANIIGITTSGLARHLDLIRRTGAKVIEVEGQLFWARFAAMEYGAFDAAREGVPPEAIAHTDAMNAEALERLTLAQEICDRFAGKEASPTQGLADEIADVRRMLNEGVSTSEIKMVVAAMAGEFRGTGHCSLPACDAVIGGQNYQATQGVQLARDIDTQFGGLRL</sequence>
<dbReference type="AlphaFoldDB" id="A0A4U0WLQ1"/>
<dbReference type="EMBL" id="NAJQ01000878">
    <property type="protein sequence ID" value="TKA64060.1"/>
    <property type="molecule type" value="Genomic_DNA"/>
</dbReference>
<organism evidence="1 2">
    <name type="scientific">Friedmanniomyces simplex</name>
    <dbReference type="NCBI Taxonomy" id="329884"/>
    <lineage>
        <taxon>Eukaryota</taxon>
        <taxon>Fungi</taxon>
        <taxon>Dikarya</taxon>
        <taxon>Ascomycota</taxon>
        <taxon>Pezizomycotina</taxon>
        <taxon>Dothideomycetes</taxon>
        <taxon>Dothideomycetidae</taxon>
        <taxon>Mycosphaerellales</taxon>
        <taxon>Teratosphaeriaceae</taxon>
        <taxon>Friedmanniomyces</taxon>
    </lineage>
</organism>
<gene>
    <name evidence="1" type="ORF">B0A55_09814</name>
</gene>
<evidence type="ECO:0000313" key="1">
    <source>
        <dbReference type="EMBL" id="TKA64060.1"/>
    </source>
</evidence>
<accession>A0A4U0WLQ1</accession>
<name>A0A4U0WLQ1_9PEZI</name>
<reference evidence="1 2" key="1">
    <citation type="submission" date="2017-03" db="EMBL/GenBank/DDBJ databases">
        <title>Genomes of endolithic fungi from Antarctica.</title>
        <authorList>
            <person name="Coleine C."/>
            <person name="Masonjones S."/>
            <person name="Stajich J.E."/>
        </authorList>
    </citation>
    <scope>NUCLEOTIDE SEQUENCE [LARGE SCALE GENOMIC DNA]</scope>
    <source>
        <strain evidence="1 2">CCFEE 5184</strain>
    </source>
</reference>
<keyword evidence="2" id="KW-1185">Reference proteome</keyword>
<comment type="caution">
    <text evidence="1">The sequence shown here is derived from an EMBL/GenBank/DDBJ whole genome shotgun (WGS) entry which is preliminary data.</text>
</comment>